<comment type="caution">
    <text evidence="1">The sequence shown here is derived from an EMBL/GenBank/DDBJ whole genome shotgun (WGS) entry which is preliminary data.</text>
</comment>
<keyword evidence="2" id="KW-1185">Reference proteome</keyword>
<name>A0ABU4RAU3_9FLAO</name>
<dbReference type="InterPro" id="IPR010093">
    <property type="entry name" value="SinI_DNA-bd"/>
</dbReference>
<protein>
    <submittedName>
        <fullName evidence="1">Excisionase family DNA-binding protein</fullName>
    </submittedName>
</protein>
<dbReference type="Proteomes" id="UP001273350">
    <property type="component" value="Unassembled WGS sequence"/>
</dbReference>
<gene>
    <name evidence="1" type="ORF">SGQ83_10135</name>
</gene>
<dbReference type="RefSeq" id="WP_230001644.1">
    <property type="nucleotide sequence ID" value="NZ_CP087134.1"/>
</dbReference>
<dbReference type="GO" id="GO:0003677">
    <property type="term" value="F:DNA binding"/>
    <property type="evidence" value="ECO:0007669"/>
    <property type="project" value="UniProtKB-KW"/>
</dbReference>
<reference evidence="1 2" key="1">
    <citation type="submission" date="2023-11" db="EMBL/GenBank/DDBJ databases">
        <title>Unpublished Manusciprt.</title>
        <authorList>
            <person name="Saticioglu I.B."/>
            <person name="Ay H."/>
            <person name="Ajmi N."/>
            <person name="Altun S."/>
            <person name="Duman M."/>
        </authorList>
    </citation>
    <scope>NUCLEOTIDE SEQUENCE [LARGE SCALE GENOMIC DNA]</scope>
    <source>
        <strain evidence="1 2">Fl-318</strain>
    </source>
</reference>
<dbReference type="EMBL" id="JAWXVI010000005">
    <property type="protein sequence ID" value="MDX6189710.1"/>
    <property type="molecule type" value="Genomic_DNA"/>
</dbReference>
<sequence length="118" mass="13258">MASVYCSAKCSKKVYKQKMLRLKNEVELKVLADKIPQNNAFISVAEAGVLFGILKRTLYRLVYKGKIQSVNLGIRLVRIDRSAMGEMLPLPAAGLRVKTHRRKNFTALKKKTAIPLAK</sequence>
<dbReference type="NCBIfam" id="TIGR01764">
    <property type="entry name" value="excise"/>
    <property type="match status" value="1"/>
</dbReference>
<evidence type="ECO:0000313" key="2">
    <source>
        <dbReference type="Proteomes" id="UP001273350"/>
    </source>
</evidence>
<accession>A0ABU4RAU3</accession>
<keyword evidence="1" id="KW-0238">DNA-binding</keyword>
<evidence type="ECO:0000313" key="1">
    <source>
        <dbReference type="EMBL" id="MDX6189710.1"/>
    </source>
</evidence>
<organism evidence="1 2">
    <name type="scientific">Flavobacterium cupriresistens</name>
    <dbReference type="NCBI Taxonomy" id="2893885"/>
    <lineage>
        <taxon>Bacteria</taxon>
        <taxon>Pseudomonadati</taxon>
        <taxon>Bacteroidota</taxon>
        <taxon>Flavobacteriia</taxon>
        <taxon>Flavobacteriales</taxon>
        <taxon>Flavobacteriaceae</taxon>
        <taxon>Flavobacterium</taxon>
    </lineage>
</organism>
<proteinExistence type="predicted"/>